<feature type="transmembrane region" description="Helical" evidence="9">
    <location>
        <begin position="497"/>
        <end position="514"/>
    </location>
</feature>
<keyword evidence="3" id="KW-0285">Flavoprotein</keyword>
<dbReference type="RefSeq" id="XP_056477333.1">
    <property type="nucleotide sequence ID" value="XM_056616976.1"/>
</dbReference>
<proteinExistence type="inferred from homology"/>
<dbReference type="SUPFAM" id="SSF51905">
    <property type="entry name" value="FAD/NAD(P)-binding domain"/>
    <property type="match status" value="1"/>
</dbReference>
<accession>A0A9W9FPJ6</accession>
<dbReference type="GO" id="GO:0071949">
    <property type="term" value="F:FAD binding"/>
    <property type="evidence" value="ECO:0007669"/>
    <property type="project" value="InterPro"/>
</dbReference>
<dbReference type="PANTHER" id="PTHR47356:SF2">
    <property type="entry name" value="FAD-BINDING DOMAIN-CONTAINING PROTEIN-RELATED"/>
    <property type="match status" value="1"/>
</dbReference>
<dbReference type="AlphaFoldDB" id="A0A9W9FPJ6"/>
<evidence type="ECO:0000256" key="3">
    <source>
        <dbReference type="ARBA" id="ARBA00022630"/>
    </source>
</evidence>
<feature type="transmembrane region" description="Helical" evidence="9">
    <location>
        <begin position="730"/>
        <end position="747"/>
    </location>
</feature>
<keyword evidence="8 9" id="KW-0472">Membrane</keyword>
<evidence type="ECO:0000256" key="4">
    <source>
        <dbReference type="ARBA" id="ARBA00022692"/>
    </source>
</evidence>
<comment type="subcellular location">
    <subcellularLocation>
        <location evidence="1">Membrane</location>
    </subcellularLocation>
</comment>
<dbReference type="EMBL" id="JAPQKI010000004">
    <property type="protein sequence ID" value="KAJ5103953.1"/>
    <property type="molecule type" value="Genomic_DNA"/>
</dbReference>
<evidence type="ECO:0000313" key="11">
    <source>
        <dbReference type="EMBL" id="KAJ5103953.1"/>
    </source>
</evidence>
<dbReference type="InterPro" id="IPR002938">
    <property type="entry name" value="FAD-bd"/>
</dbReference>
<evidence type="ECO:0000256" key="7">
    <source>
        <dbReference type="ARBA" id="ARBA00023002"/>
    </source>
</evidence>
<dbReference type="GO" id="GO:0016020">
    <property type="term" value="C:membrane"/>
    <property type="evidence" value="ECO:0007669"/>
    <property type="project" value="UniProtKB-SubCell"/>
</dbReference>
<dbReference type="PANTHER" id="PTHR47356">
    <property type="entry name" value="FAD-DEPENDENT MONOOXYGENASE ASQG-RELATED"/>
    <property type="match status" value="1"/>
</dbReference>
<dbReference type="Proteomes" id="UP001149074">
    <property type="component" value="Unassembled WGS sequence"/>
</dbReference>
<evidence type="ECO:0000313" key="12">
    <source>
        <dbReference type="Proteomes" id="UP001149074"/>
    </source>
</evidence>
<dbReference type="GO" id="GO:0004497">
    <property type="term" value="F:monooxygenase activity"/>
    <property type="evidence" value="ECO:0007669"/>
    <property type="project" value="InterPro"/>
</dbReference>
<feature type="transmembrane region" description="Helical" evidence="9">
    <location>
        <begin position="547"/>
        <end position="564"/>
    </location>
</feature>
<name>A0A9W9FPJ6_9EURO</name>
<evidence type="ECO:0000259" key="10">
    <source>
        <dbReference type="Pfam" id="PF01494"/>
    </source>
</evidence>
<dbReference type="Pfam" id="PF01494">
    <property type="entry name" value="FAD_binding_3"/>
    <property type="match status" value="1"/>
</dbReference>
<evidence type="ECO:0000256" key="9">
    <source>
        <dbReference type="SAM" id="Phobius"/>
    </source>
</evidence>
<protein>
    <recommendedName>
        <fullName evidence="10">FAD-binding domain-containing protein</fullName>
    </recommendedName>
</protein>
<keyword evidence="7" id="KW-0560">Oxidoreductase</keyword>
<dbReference type="InterPro" id="IPR050562">
    <property type="entry name" value="FAD_mOase_fung"/>
</dbReference>
<feature type="transmembrane region" description="Helical" evidence="9">
    <location>
        <begin position="690"/>
        <end position="710"/>
    </location>
</feature>
<keyword evidence="5" id="KW-0274">FAD</keyword>
<evidence type="ECO:0000256" key="5">
    <source>
        <dbReference type="ARBA" id="ARBA00022827"/>
    </source>
</evidence>
<keyword evidence="6 9" id="KW-1133">Transmembrane helix</keyword>
<feature type="domain" description="FAD-binding" evidence="10">
    <location>
        <begin position="5"/>
        <end position="342"/>
    </location>
</feature>
<evidence type="ECO:0000256" key="2">
    <source>
        <dbReference type="ARBA" id="ARBA00007992"/>
    </source>
</evidence>
<keyword evidence="4 9" id="KW-0812">Transmembrane</keyword>
<dbReference type="InterPro" id="IPR036188">
    <property type="entry name" value="FAD/NAD-bd_sf"/>
</dbReference>
<reference evidence="11" key="2">
    <citation type="journal article" date="2023" name="IMA Fungus">
        <title>Comparative genomic study of the Penicillium genus elucidates a diverse pangenome and 15 lateral gene transfer events.</title>
        <authorList>
            <person name="Petersen C."/>
            <person name="Sorensen T."/>
            <person name="Nielsen M.R."/>
            <person name="Sondergaard T.E."/>
            <person name="Sorensen J.L."/>
            <person name="Fitzpatrick D.A."/>
            <person name="Frisvad J.C."/>
            <person name="Nielsen K.L."/>
        </authorList>
    </citation>
    <scope>NUCLEOTIDE SEQUENCE</scope>
    <source>
        <strain evidence="11">IBT 30761</strain>
    </source>
</reference>
<comment type="similarity">
    <text evidence="2">Belongs to the paxM FAD-dependent monooxygenase family.</text>
</comment>
<organism evidence="11 12">
    <name type="scientific">Penicillium argentinense</name>
    <dbReference type="NCBI Taxonomy" id="1131581"/>
    <lineage>
        <taxon>Eukaryota</taxon>
        <taxon>Fungi</taxon>
        <taxon>Dikarya</taxon>
        <taxon>Ascomycota</taxon>
        <taxon>Pezizomycotina</taxon>
        <taxon>Eurotiomycetes</taxon>
        <taxon>Eurotiomycetidae</taxon>
        <taxon>Eurotiales</taxon>
        <taxon>Aspergillaceae</taxon>
        <taxon>Penicillium</taxon>
    </lineage>
</organism>
<reference evidence="11" key="1">
    <citation type="submission" date="2022-11" db="EMBL/GenBank/DDBJ databases">
        <authorList>
            <person name="Petersen C."/>
        </authorList>
    </citation>
    <scope>NUCLEOTIDE SEQUENCE</scope>
    <source>
        <strain evidence="11">IBT 30761</strain>
    </source>
</reference>
<comment type="caution">
    <text evidence="11">The sequence shown here is derived from an EMBL/GenBank/DDBJ whole genome shotgun (WGS) entry which is preliminary data.</text>
</comment>
<sequence length="766" mass="85766">MAPFRVIIVGGSISGLTLANMLDQSGIDFVVLEKHAVIAPQLGAGFAIFPNGARVLNQLGCYHPLEEANEPVNHFSAIGPDGRPSGEQSDFGRYFQELFGYKMRFMDRRKVIETLYENLRDKSKIQASRTVMKILSHSDGVEVETADGSVFYGDIVVGADGVHSRVRQEMQRLGEEETPGRDLFPEEECQSRTCDYGGLFGISKAPKGIIPDEAFKCYKERRSYLCASGPGDTLYWIFMFKNESRTQGKSIPLYTEADQDRLVALHGDDIVKPGITFRDMFERKIQGAIVPLQEGVLKHCFYKRMVLLGDSWHKVNPLSGLGGNTAMMSATVLVNELNNFLGRENPLSEDSLYEAFSNYQRSRENQVRKVVVTGHQMQRMDALETRLLKFIQLKVVSTLPFENMCNMFGQMFASAVYLKHLPLPERQGAMPFTHEVTIRPKPRSGVVNWLSTFVLVAIVLFLYPLTEQETHAPSTATRSATSFTKRFGMDMDAPTSIQLYYNMSISVVTLVMCVESYRKCFFMSPLGSAPLFGIAAFFVGWQIVTPVYFALFVFSTGAAAYYYPSARAIDLATAKSLPNAYLVNYLPVMICNLASSPLSSHVWAISHATLPLTIQLIAKWHARRSSQSSMRGPALLWSDGDLEYISTVFDSLAPIVHLACHWPMAKNGAIEPRMVSLCNLFFSDKTYTGYAASALMLDALIFVFIVFILWDIRRVHAFTTISRWDIINNVTVGLVLSPAVGLALLWAKRETHWEASRQRKKPAVEV</sequence>
<evidence type="ECO:0000256" key="6">
    <source>
        <dbReference type="ARBA" id="ARBA00022989"/>
    </source>
</evidence>
<dbReference type="GeneID" id="81355955"/>
<feature type="transmembrane region" description="Helical" evidence="9">
    <location>
        <begin position="446"/>
        <end position="465"/>
    </location>
</feature>
<evidence type="ECO:0000256" key="1">
    <source>
        <dbReference type="ARBA" id="ARBA00004370"/>
    </source>
</evidence>
<dbReference type="OrthoDB" id="2431938at2759"/>
<keyword evidence="12" id="KW-1185">Reference proteome</keyword>
<dbReference type="Gene3D" id="3.50.50.60">
    <property type="entry name" value="FAD/NAD(P)-binding domain"/>
    <property type="match status" value="1"/>
</dbReference>
<gene>
    <name evidence="11" type="ORF">N7532_004482</name>
</gene>
<evidence type="ECO:0000256" key="8">
    <source>
        <dbReference type="ARBA" id="ARBA00023136"/>
    </source>
</evidence>
<dbReference type="PRINTS" id="PR00420">
    <property type="entry name" value="RNGMNOXGNASE"/>
</dbReference>
<feature type="transmembrane region" description="Helical" evidence="9">
    <location>
        <begin position="521"/>
        <end position="541"/>
    </location>
</feature>